<keyword evidence="2" id="KW-0808">Transferase</keyword>
<dbReference type="Pfam" id="PF00155">
    <property type="entry name" value="Aminotran_1_2"/>
    <property type="match status" value="1"/>
</dbReference>
<dbReference type="EMBL" id="CABMJJ010000009">
    <property type="protein sequence ID" value="VVC04423.1"/>
    <property type="molecule type" value="Genomic_DNA"/>
</dbReference>
<protein>
    <submittedName>
        <fullName evidence="2">Histidinol-phosphate aminotransferase</fullName>
        <ecNumber evidence="2">2.6.1.9</ecNumber>
    </submittedName>
</protein>
<dbReference type="InterPro" id="IPR004839">
    <property type="entry name" value="Aminotransferase_I/II_large"/>
</dbReference>
<dbReference type="GO" id="GO:0004400">
    <property type="term" value="F:histidinol-phosphate transaminase activity"/>
    <property type="evidence" value="ECO:0007669"/>
    <property type="project" value="UniProtKB-EC"/>
</dbReference>
<dbReference type="Proteomes" id="UP000789941">
    <property type="component" value="Unassembled WGS sequence"/>
</dbReference>
<comment type="caution">
    <text evidence="2">The sequence shown here is derived from an EMBL/GenBank/DDBJ whole genome shotgun (WGS) entry which is preliminary data.</text>
</comment>
<dbReference type="AlphaFoldDB" id="A0A5E4LTL6"/>
<name>A0A5E4LTL6_9ARCH</name>
<evidence type="ECO:0000259" key="1">
    <source>
        <dbReference type="Pfam" id="PF00155"/>
    </source>
</evidence>
<dbReference type="Gene3D" id="3.40.640.10">
    <property type="entry name" value="Type I PLP-dependent aspartate aminotransferase-like (Major domain)"/>
    <property type="match status" value="1"/>
</dbReference>
<reference evidence="2 3" key="1">
    <citation type="submission" date="2019-08" db="EMBL/GenBank/DDBJ databases">
        <authorList>
            <person name="Vazquez-Campos X."/>
        </authorList>
    </citation>
    <scope>NUCLEOTIDE SEQUENCE [LARGE SCALE GENOMIC DNA]</scope>
    <source>
        <strain evidence="2">LFW-283_2</strain>
    </source>
</reference>
<dbReference type="SUPFAM" id="SSF53383">
    <property type="entry name" value="PLP-dependent transferases"/>
    <property type="match status" value="1"/>
</dbReference>
<dbReference type="EC" id="2.6.1.9" evidence="2"/>
<proteinExistence type="predicted"/>
<dbReference type="InterPro" id="IPR015424">
    <property type="entry name" value="PyrdxlP-dep_Trfase"/>
</dbReference>
<evidence type="ECO:0000313" key="2">
    <source>
        <dbReference type="EMBL" id="VVC04423.1"/>
    </source>
</evidence>
<gene>
    <name evidence="2" type="primary">hisC_2</name>
    <name evidence="2" type="ORF">LFW2832_00943</name>
</gene>
<keyword evidence="2" id="KW-0032">Aminotransferase</keyword>
<feature type="domain" description="Aminotransferase class I/classII large" evidence="1">
    <location>
        <begin position="80"/>
        <end position="384"/>
    </location>
</feature>
<sequence>MYINQSPYLLFILKARGMARGGRFQELADHSLRLSDVTPIKERANLFSRRLLIDSKYGKPLIMADSSLGDPTKFGLKQPLRLKEALLKVIENDPSYTQSIGYPDLRDELRHRNLHIIGEGTGEQVVSTRLNEKDAFIYTGAGSSGVVRAYMGAVAGGKKHRAIVFVPELTYPLFLAEAAYVEADVVTIPLNPKTGLVDPDHLRSIMEDTIEEHGKQVRYVFVNTTIGNPLGSAMDVGTFNAVTHILNSLNQKHDIRIHRITDPTYERFRRDQTQTFDPVEQILKEGSTSVELVTGTFSKSECWPGKRLGYGILLADKSRFRDFDLEEFKELIFRHMDVSHAITLGIPDIHNQMAVAVWLNEQRTNPTALHEEIQRQAAMRTLVNANVLSFAQALIQIDGVKAHPFCLTESGDIDPNKLNSFYLMWRFRYGRDGKSQAARLAEWTFVRAVTEIQGDGVQTTPIIFHSDGDMFYAKYFRGHVPQYIRTVALHSPEAAQSTLNLISDFAHIVRMTGRPPEYMEAFYPF</sequence>
<evidence type="ECO:0000313" key="3">
    <source>
        <dbReference type="Proteomes" id="UP000789941"/>
    </source>
</evidence>
<dbReference type="InterPro" id="IPR015421">
    <property type="entry name" value="PyrdxlP-dep_Trfase_major"/>
</dbReference>
<accession>A0A5E4LTL6</accession>
<organism evidence="2 3">
    <name type="scientific">Candidatus Bilamarchaeum dharawalense</name>
    <dbReference type="NCBI Taxonomy" id="2885759"/>
    <lineage>
        <taxon>Archaea</taxon>
        <taxon>Candidatus Micrarchaeota</taxon>
        <taxon>Candidatus Micrarchaeia</taxon>
        <taxon>Candidatus Anstonellales</taxon>
        <taxon>Candidatus Bilamarchaeaceae</taxon>
        <taxon>Candidatus Bilamarchaeum</taxon>
    </lineage>
</organism>
<dbReference type="GO" id="GO:0030170">
    <property type="term" value="F:pyridoxal phosphate binding"/>
    <property type="evidence" value="ECO:0007669"/>
    <property type="project" value="InterPro"/>
</dbReference>